<organism evidence="1 2">
    <name type="scientific">Rhizobium favelukesii</name>
    <dbReference type="NCBI Taxonomy" id="348824"/>
    <lineage>
        <taxon>Bacteria</taxon>
        <taxon>Pseudomonadati</taxon>
        <taxon>Pseudomonadota</taxon>
        <taxon>Alphaproteobacteria</taxon>
        <taxon>Hyphomicrobiales</taxon>
        <taxon>Rhizobiaceae</taxon>
        <taxon>Rhizobium/Agrobacterium group</taxon>
        <taxon>Rhizobium</taxon>
    </lineage>
</organism>
<dbReference type="HOGENOM" id="CLU_2635647_0_0_5"/>
<proteinExistence type="predicted"/>
<gene>
    <name evidence="1" type="ORF">LPU83_pLPU83d_0680</name>
</gene>
<dbReference type="AlphaFoldDB" id="W6RPF6"/>
<dbReference type="KEGG" id="rhl:LPU83_pLPU83d_0680"/>
<dbReference type="Proteomes" id="UP000019443">
    <property type="component" value="Plasmid pLPU83d"/>
</dbReference>
<accession>W6RPF6</accession>
<sequence>MLGLHPSRRTSNCSVWWVAKPALANPFDQCGLPCVNGGSIPNALQNHLKFLQASPEINSFLSVVIRWQLGDCPRLPC</sequence>
<keyword evidence="2" id="KW-1185">Reference proteome</keyword>
<geneLocation type="plasmid" evidence="1 2">
    <name>pLPU83d</name>
</geneLocation>
<reference evidence="1" key="1">
    <citation type="submission" date="2013-11" db="EMBL/GenBank/DDBJ databases">
        <title>Draft genome sequence of the broad-host-range Rhizobium sp. LPU83 strain, a member of the low-genetic diversity Oregon-like Rhizobium sp. group.</title>
        <authorList>
            <person name="Wibberg D."/>
            <person name="Puehler A."/>
            <person name="Schlueter A."/>
        </authorList>
    </citation>
    <scope>NUCLEOTIDE SEQUENCE [LARGE SCALE GENOMIC DNA]</scope>
    <source>
        <strain evidence="1">LPU83</strain>
        <plasmid evidence="1">pLPU83d</plasmid>
    </source>
</reference>
<evidence type="ECO:0000313" key="1">
    <source>
        <dbReference type="EMBL" id="CDM62050.1"/>
    </source>
</evidence>
<evidence type="ECO:0000313" key="2">
    <source>
        <dbReference type="Proteomes" id="UP000019443"/>
    </source>
</evidence>
<dbReference type="PATRIC" id="fig|348824.6.peg.6335"/>
<dbReference type="EMBL" id="HG916855">
    <property type="protein sequence ID" value="CDM62050.1"/>
    <property type="molecule type" value="Genomic_DNA"/>
</dbReference>
<name>W6RPF6_9HYPH</name>
<protein>
    <submittedName>
        <fullName evidence="1">Uncharacterized protein</fullName>
    </submittedName>
</protein>
<keyword evidence="1" id="KW-0614">Plasmid</keyword>